<dbReference type="InterPro" id="IPR000182">
    <property type="entry name" value="GNAT_dom"/>
</dbReference>
<evidence type="ECO:0000259" key="1">
    <source>
        <dbReference type="PROSITE" id="PS51186"/>
    </source>
</evidence>
<reference evidence="2 3" key="1">
    <citation type="submission" date="2020-08" db="EMBL/GenBank/DDBJ databases">
        <title>Novel species isolated from subtropical streams in China.</title>
        <authorList>
            <person name="Lu H."/>
        </authorList>
    </citation>
    <scope>NUCLEOTIDE SEQUENCE [LARGE SCALE GENOMIC DNA]</scope>
    <source>
        <strain evidence="2 3">CCTCC AB 2015119</strain>
    </source>
</reference>
<dbReference type="PROSITE" id="PS51186">
    <property type="entry name" value="GNAT"/>
    <property type="match status" value="1"/>
</dbReference>
<proteinExistence type="predicted"/>
<dbReference type="Proteomes" id="UP000637632">
    <property type="component" value="Unassembled WGS sequence"/>
</dbReference>
<evidence type="ECO:0000313" key="2">
    <source>
        <dbReference type="EMBL" id="MBC3809888.1"/>
    </source>
</evidence>
<keyword evidence="3" id="KW-1185">Reference proteome</keyword>
<name>A0ABR6XB28_9BURK</name>
<accession>A0ABR6XB28</accession>
<dbReference type="RefSeq" id="WP_190476538.1">
    <property type="nucleotide sequence ID" value="NZ_JACOFT010000001.1"/>
</dbReference>
<sequence>MYLRSLDAADATHIAGLWLTGAAESGKTEAAYLPQVSQQAYAATLAADLASEACIGWGIFDAATASLLAYLTAKIATPEAEFKQIPYLYLLDLDVHPQQRRRGLGAKLIAAARAYAETQKLGSIEVNWLSEDAQASAFWLSQGFGQFLVRGRYRLS</sequence>
<dbReference type="Gene3D" id="3.40.630.30">
    <property type="match status" value="1"/>
</dbReference>
<feature type="domain" description="N-acetyltransferase" evidence="1">
    <location>
        <begin position="1"/>
        <end position="156"/>
    </location>
</feature>
<dbReference type="CDD" id="cd04301">
    <property type="entry name" value="NAT_SF"/>
    <property type="match status" value="1"/>
</dbReference>
<dbReference type="EMBL" id="JACOFT010000001">
    <property type="protein sequence ID" value="MBC3809888.1"/>
    <property type="molecule type" value="Genomic_DNA"/>
</dbReference>
<protein>
    <submittedName>
        <fullName evidence="2">GNAT family N-acetyltransferase</fullName>
    </submittedName>
</protein>
<evidence type="ECO:0000313" key="3">
    <source>
        <dbReference type="Proteomes" id="UP000637632"/>
    </source>
</evidence>
<dbReference type="SUPFAM" id="SSF55729">
    <property type="entry name" value="Acyl-CoA N-acyltransferases (Nat)"/>
    <property type="match status" value="1"/>
</dbReference>
<dbReference type="InterPro" id="IPR016181">
    <property type="entry name" value="Acyl_CoA_acyltransferase"/>
</dbReference>
<dbReference type="Pfam" id="PF00583">
    <property type="entry name" value="Acetyltransf_1"/>
    <property type="match status" value="1"/>
</dbReference>
<gene>
    <name evidence="2" type="ORF">H8K26_00415</name>
</gene>
<comment type="caution">
    <text evidence="2">The sequence shown here is derived from an EMBL/GenBank/DDBJ whole genome shotgun (WGS) entry which is preliminary data.</text>
</comment>
<organism evidence="2 3">
    <name type="scientific">Undibacterium aquatile</name>
    <dbReference type="NCBI Taxonomy" id="1537398"/>
    <lineage>
        <taxon>Bacteria</taxon>
        <taxon>Pseudomonadati</taxon>
        <taxon>Pseudomonadota</taxon>
        <taxon>Betaproteobacteria</taxon>
        <taxon>Burkholderiales</taxon>
        <taxon>Oxalobacteraceae</taxon>
        <taxon>Undibacterium</taxon>
    </lineage>
</organism>